<dbReference type="OMA" id="NIMARAI"/>
<dbReference type="OrthoDB" id="4682787at2759"/>
<dbReference type="InterPro" id="IPR049326">
    <property type="entry name" value="Rhodopsin_dom_fungi"/>
</dbReference>
<feature type="region of interest" description="Disordered" evidence="6">
    <location>
        <begin position="331"/>
        <end position="352"/>
    </location>
</feature>
<evidence type="ECO:0000313" key="9">
    <source>
        <dbReference type="EMBL" id="ETS80646.1"/>
    </source>
</evidence>
<dbReference type="AlphaFoldDB" id="W3X647"/>
<protein>
    <recommendedName>
        <fullName evidence="8">Rhodopsin domain-containing protein</fullName>
    </recommendedName>
</protein>
<reference evidence="10" key="1">
    <citation type="journal article" date="2015" name="BMC Genomics">
        <title>Genomic and transcriptomic analysis of the endophytic fungus Pestalotiopsis fici reveals its lifestyle and high potential for synthesis of natural products.</title>
        <authorList>
            <person name="Wang X."/>
            <person name="Zhang X."/>
            <person name="Liu L."/>
            <person name="Xiang M."/>
            <person name="Wang W."/>
            <person name="Sun X."/>
            <person name="Che Y."/>
            <person name="Guo L."/>
            <person name="Liu G."/>
            <person name="Guo L."/>
            <person name="Wang C."/>
            <person name="Yin W.B."/>
            <person name="Stadler M."/>
            <person name="Zhang X."/>
            <person name="Liu X."/>
        </authorList>
    </citation>
    <scope>NUCLEOTIDE SEQUENCE [LARGE SCALE GENOMIC DNA]</scope>
    <source>
        <strain evidence="10">W106-1 / CGMCC3.15140</strain>
    </source>
</reference>
<name>W3X647_PESFW</name>
<gene>
    <name evidence="9" type="ORF">PFICI_08175</name>
</gene>
<keyword evidence="3 7" id="KW-1133">Transmembrane helix</keyword>
<comment type="similarity">
    <text evidence="5">Belongs to the SAT4 family.</text>
</comment>
<sequence length="420" mass="47062">MGASVSIPQGNSESVLDGPALTPPPGIIPNFDNPPNSNIMARAIMSTCLAIALIFFMIRTYSIWFVAKKPRISDYAMIPTFILYVAFLAIFFAGEKYGHFVHQYNVRLKDLPHILYLWTCIITLYAVELMMIKTVILLEWLYLFCPTGARNSFWWTAHVLMAVNILFYLAAILALHLSCFPHARIWDKTLPGTCVDTRALDVTSAFVNVIVDVGILLLPQRVIWKLKMTRRKRIGVSAVFGLGIVVIGFAGTRTVFTILHAVRNSETADFTWNSSLQTLLFTVEMTLGIVIFCLPVCPKAFASFSSSSLRPLSWFARLRSSATAATAVLSKDGTSDSNNAPTRHWPHSSWAPVTNKRKPSAVQYGETFASHEDHGEYVSEIWLKSRHDSFQYFPDEQHVKPQWANLDPINDGRANHGMTA</sequence>
<evidence type="ECO:0000256" key="1">
    <source>
        <dbReference type="ARBA" id="ARBA00004141"/>
    </source>
</evidence>
<feature type="transmembrane region" description="Helical" evidence="7">
    <location>
        <begin position="75"/>
        <end position="94"/>
    </location>
</feature>
<keyword evidence="10" id="KW-1185">Reference proteome</keyword>
<feature type="transmembrane region" description="Helical" evidence="7">
    <location>
        <begin position="279"/>
        <end position="302"/>
    </location>
</feature>
<keyword evidence="2 7" id="KW-0812">Transmembrane</keyword>
<dbReference type="InParanoid" id="W3X647"/>
<feature type="transmembrane region" description="Helical" evidence="7">
    <location>
        <begin position="236"/>
        <end position="259"/>
    </location>
</feature>
<dbReference type="PANTHER" id="PTHR33048">
    <property type="entry name" value="PTH11-LIKE INTEGRAL MEMBRANE PROTEIN (AFU_ORTHOLOGUE AFUA_5G11245)"/>
    <property type="match status" value="1"/>
</dbReference>
<evidence type="ECO:0000256" key="5">
    <source>
        <dbReference type="ARBA" id="ARBA00038359"/>
    </source>
</evidence>
<evidence type="ECO:0000256" key="7">
    <source>
        <dbReference type="SAM" id="Phobius"/>
    </source>
</evidence>
<evidence type="ECO:0000259" key="8">
    <source>
        <dbReference type="Pfam" id="PF20684"/>
    </source>
</evidence>
<organism evidence="9 10">
    <name type="scientific">Pestalotiopsis fici (strain W106-1 / CGMCC3.15140)</name>
    <dbReference type="NCBI Taxonomy" id="1229662"/>
    <lineage>
        <taxon>Eukaryota</taxon>
        <taxon>Fungi</taxon>
        <taxon>Dikarya</taxon>
        <taxon>Ascomycota</taxon>
        <taxon>Pezizomycotina</taxon>
        <taxon>Sordariomycetes</taxon>
        <taxon>Xylariomycetidae</taxon>
        <taxon>Amphisphaeriales</taxon>
        <taxon>Sporocadaceae</taxon>
        <taxon>Pestalotiopsis</taxon>
    </lineage>
</organism>
<accession>W3X647</accession>
<dbReference type="PANTHER" id="PTHR33048:SF160">
    <property type="entry name" value="SAT4 FAMILY MEMBRANE PROTEIN"/>
    <property type="match status" value="1"/>
</dbReference>
<comment type="subcellular location">
    <subcellularLocation>
        <location evidence="1">Membrane</location>
        <topology evidence="1">Multi-pass membrane protein</topology>
    </subcellularLocation>
</comment>
<dbReference type="GO" id="GO:0016020">
    <property type="term" value="C:membrane"/>
    <property type="evidence" value="ECO:0007669"/>
    <property type="project" value="UniProtKB-SubCell"/>
</dbReference>
<evidence type="ECO:0000313" key="10">
    <source>
        <dbReference type="Proteomes" id="UP000030651"/>
    </source>
</evidence>
<keyword evidence="4 7" id="KW-0472">Membrane</keyword>
<feature type="transmembrane region" description="Helical" evidence="7">
    <location>
        <begin position="39"/>
        <end position="63"/>
    </location>
</feature>
<dbReference type="Proteomes" id="UP000030651">
    <property type="component" value="Unassembled WGS sequence"/>
</dbReference>
<dbReference type="Pfam" id="PF20684">
    <property type="entry name" value="Fung_rhodopsin"/>
    <property type="match status" value="1"/>
</dbReference>
<evidence type="ECO:0000256" key="6">
    <source>
        <dbReference type="SAM" id="MobiDB-lite"/>
    </source>
</evidence>
<dbReference type="KEGG" id="pfy:PFICI_08175"/>
<dbReference type="InterPro" id="IPR052337">
    <property type="entry name" value="SAT4-like"/>
</dbReference>
<dbReference type="EMBL" id="KI912113">
    <property type="protein sequence ID" value="ETS80646.1"/>
    <property type="molecule type" value="Genomic_DNA"/>
</dbReference>
<feature type="domain" description="Rhodopsin" evidence="8">
    <location>
        <begin position="58"/>
        <end position="300"/>
    </location>
</feature>
<evidence type="ECO:0000256" key="3">
    <source>
        <dbReference type="ARBA" id="ARBA00022989"/>
    </source>
</evidence>
<dbReference type="RefSeq" id="XP_007834947.1">
    <property type="nucleotide sequence ID" value="XM_007836756.1"/>
</dbReference>
<proteinExistence type="inferred from homology"/>
<dbReference type="GeneID" id="19273188"/>
<feature type="transmembrane region" description="Helical" evidence="7">
    <location>
        <begin position="114"/>
        <end position="141"/>
    </location>
</feature>
<evidence type="ECO:0000256" key="2">
    <source>
        <dbReference type="ARBA" id="ARBA00022692"/>
    </source>
</evidence>
<feature type="transmembrane region" description="Helical" evidence="7">
    <location>
        <begin position="153"/>
        <end position="177"/>
    </location>
</feature>
<dbReference type="HOGENOM" id="CLU_028200_12_4_1"/>
<dbReference type="eggNOG" id="ENOG502SIFD">
    <property type="taxonomic scope" value="Eukaryota"/>
</dbReference>
<evidence type="ECO:0000256" key="4">
    <source>
        <dbReference type="ARBA" id="ARBA00023136"/>
    </source>
</evidence>